<proteinExistence type="predicted"/>
<gene>
    <name evidence="1" type="ORF">M878_31205</name>
</gene>
<keyword evidence="2" id="KW-1185">Reference proteome</keyword>
<protein>
    <submittedName>
        <fullName evidence="1">Uncharacterized protein</fullName>
    </submittedName>
</protein>
<sequence length="377" mass="40577">MTDKWGNTMNWSKPLGVAAAGLALCGCVPSAGKAGAEPSAAVPAHHTASTASTPIAPVATPGKPLLILNGQLDARPGQLVSILLDGVGRAGGHDAVTAESRAFGTTVRLRWDKGDHAYEAVAPLAMTDRPGWYPLSVAVAGRTVATDRIQVVRSVRPSFTVGVDWRATRPGEPVALRFDDLYPGERGTDFTVRSPALPRPVRLVHDNVIDYYDPRAFSAVPELKPGLADGSYAFELYGPHGHRIAEKHLKVRAARPGDRDYLGKPHGPDFYDPDRGYPGQGHHEIRVRAGGRVGVIWHDAYPDPGEETRLTATSPAFVHAVRLGRDTSKGADGDDPRYFTIATLRADLKPGRYPVTIVSHHGRVKRTAYVIVTAVRK</sequence>
<dbReference type="PROSITE" id="PS51257">
    <property type="entry name" value="PROKAR_LIPOPROTEIN"/>
    <property type="match status" value="1"/>
</dbReference>
<dbReference type="EMBL" id="AWQX01000269">
    <property type="protein sequence ID" value="EST24153.1"/>
    <property type="molecule type" value="Genomic_DNA"/>
</dbReference>
<accession>V6JWR0</accession>
<name>V6JWR0_STRRC</name>
<comment type="caution">
    <text evidence="1">The sequence shown here is derived from an EMBL/GenBank/DDBJ whole genome shotgun (WGS) entry which is preliminary data.</text>
</comment>
<evidence type="ECO:0000313" key="1">
    <source>
        <dbReference type="EMBL" id="EST24153.1"/>
    </source>
</evidence>
<dbReference type="HOGENOM" id="CLU_733458_0_0_11"/>
<evidence type="ECO:0000313" key="2">
    <source>
        <dbReference type="Proteomes" id="UP000017984"/>
    </source>
</evidence>
<dbReference type="AlphaFoldDB" id="V6JWR0"/>
<reference evidence="1 2" key="1">
    <citation type="journal article" date="2014" name="Genome Announc.">
        <title>Draft Genome Sequence of Streptomyces roseochromogenes subsp. oscitans DS 12.976, Producer of the Aminocoumarin Antibiotic Clorobiocin.</title>
        <authorList>
            <person name="Ruckert C."/>
            <person name="Kalinowski J."/>
            <person name="Heide L."/>
            <person name="Apel A.K."/>
        </authorList>
    </citation>
    <scope>NUCLEOTIDE SEQUENCE [LARGE SCALE GENOMIC DNA]</scope>
    <source>
        <strain evidence="1 2">DS 12.976</strain>
    </source>
</reference>
<dbReference type="Proteomes" id="UP000017984">
    <property type="component" value="Chromosome"/>
</dbReference>
<dbReference type="RefSeq" id="WP_023550942.1">
    <property type="nucleotide sequence ID" value="NZ_CM002285.1"/>
</dbReference>
<dbReference type="PATRIC" id="fig|1352936.5.peg.6492"/>
<organism evidence="1 2">
    <name type="scientific">Streptomyces roseochromogenus subsp. oscitans DS 12.976</name>
    <dbReference type="NCBI Taxonomy" id="1352936"/>
    <lineage>
        <taxon>Bacteria</taxon>
        <taxon>Bacillati</taxon>
        <taxon>Actinomycetota</taxon>
        <taxon>Actinomycetes</taxon>
        <taxon>Kitasatosporales</taxon>
        <taxon>Streptomycetaceae</taxon>
        <taxon>Streptomyces</taxon>
    </lineage>
</organism>